<proteinExistence type="predicted"/>
<dbReference type="AlphaFoldDB" id="A0A3L8PTC0"/>
<evidence type="ECO:0000313" key="4">
    <source>
        <dbReference type="Proteomes" id="UP000281474"/>
    </source>
</evidence>
<comment type="caution">
    <text evidence="3">The sequence shown here is derived from an EMBL/GenBank/DDBJ whole genome shotgun (WGS) entry which is preliminary data.</text>
</comment>
<accession>A0A3L8PTC0</accession>
<evidence type="ECO:0000259" key="2">
    <source>
        <dbReference type="PROSITE" id="PS50017"/>
    </source>
</evidence>
<name>A0A3L8PTC0_9GAMM</name>
<evidence type="ECO:0000313" key="3">
    <source>
        <dbReference type="EMBL" id="RLV58504.1"/>
    </source>
</evidence>
<reference evidence="3 4" key="1">
    <citation type="submission" date="2018-09" db="EMBL/GenBank/DDBJ databases">
        <title>Phylogeny of the Shewanellaceae, and recommendation for two new genera, Pseudoshewanella and Parashewanella.</title>
        <authorList>
            <person name="Wang G."/>
        </authorList>
    </citation>
    <scope>NUCLEOTIDE SEQUENCE [LARGE SCALE GENOMIC DNA]</scope>
    <source>
        <strain evidence="3 4">C51</strain>
    </source>
</reference>
<sequence>MFPHDASRNPIPYEYYVAHPTPPSYETSQSSVQPRSALALNKITEITDKIASWQDFSPAFGLSDVDEAEIRSNNPHSVAAQKNAFAKKIVQNPEHNIQSIKRIFQNYRRMDLVDFIDSKLRINPNYFDNQGDFNPGCPPPQAQANFDNQYQLGLLRTENQSLREQLQELTVQLDSSTQQAKQLQTLNNELRASVKGMQNQISTLADQKADALLTDQKRKFQSQVESLQSKLASAEQRLQSMQTSSSATASGIKPSISTLQLHIPTGCNKLANSEGQCFFAAVGLTNIADMWEQLAYIFIPKGTQAVISKIKSECQLHKEDYMRLKALFLTVRGSHYREFTYQFIINAVSQLKESSRGLDIQDALHKLQELNNKQ</sequence>
<dbReference type="InterPro" id="IPR000488">
    <property type="entry name" value="Death_dom"/>
</dbReference>
<dbReference type="EMBL" id="QZEI01000068">
    <property type="protein sequence ID" value="RLV58504.1"/>
    <property type="molecule type" value="Genomic_DNA"/>
</dbReference>
<keyword evidence="1" id="KW-0175">Coiled coil</keyword>
<dbReference type="GO" id="GO:0007165">
    <property type="term" value="P:signal transduction"/>
    <property type="evidence" value="ECO:0007669"/>
    <property type="project" value="InterPro"/>
</dbReference>
<feature type="domain" description="Death" evidence="2">
    <location>
        <begin position="51"/>
        <end position="120"/>
    </location>
</feature>
<protein>
    <recommendedName>
        <fullName evidence="2">Death domain-containing protein</fullName>
    </recommendedName>
</protein>
<dbReference type="PROSITE" id="PS50017">
    <property type="entry name" value="DEATH_DOMAIN"/>
    <property type="match status" value="1"/>
</dbReference>
<evidence type="ECO:0000256" key="1">
    <source>
        <dbReference type="SAM" id="Coils"/>
    </source>
</evidence>
<dbReference type="RefSeq" id="WP_121840177.1">
    <property type="nucleotide sequence ID" value="NZ_ML014817.1"/>
</dbReference>
<feature type="coiled-coil region" evidence="1">
    <location>
        <begin position="152"/>
        <end position="244"/>
    </location>
</feature>
<dbReference type="Proteomes" id="UP000281474">
    <property type="component" value="Unassembled WGS sequence"/>
</dbReference>
<keyword evidence="4" id="KW-1185">Reference proteome</keyword>
<gene>
    <name evidence="3" type="ORF">D5018_16950</name>
</gene>
<organism evidence="3 4">
    <name type="scientific">Parashewanella curva</name>
    <dbReference type="NCBI Taxonomy" id="2338552"/>
    <lineage>
        <taxon>Bacteria</taxon>
        <taxon>Pseudomonadati</taxon>
        <taxon>Pseudomonadota</taxon>
        <taxon>Gammaproteobacteria</taxon>
        <taxon>Alteromonadales</taxon>
        <taxon>Shewanellaceae</taxon>
        <taxon>Parashewanella</taxon>
    </lineage>
</organism>